<dbReference type="Proteomes" id="UP000242525">
    <property type="component" value="Unassembled WGS sequence"/>
</dbReference>
<comment type="subunit">
    <text evidence="6">Interacts with the iron-sulfur protein subunit within the SDH catalytic dimer.</text>
</comment>
<proteinExistence type="inferred from homology"/>
<dbReference type="AlphaFoldDB" id="A0A0J9X9Z1"/>
<comment type="function">
    <text evidence="6">Plays an essential role in the assembly of succinate dehydrogenase (SDH), an enzyme complex (also referred to as respiratory complex II) that is a component of both the tricarboxylic acid (TCA) cycle and the mitochondrial electron transport chain, and which couples the oxidation of succinate to fumarate with the reduction of ubiquinone (coenzyme Q) to ubiquinol. Promotes maturation of the iron-sulfur protein subunit of the SDH catalytic dimer, protecting it from the deleterious effects of oxidants. May act together with SDHAF1.</text>
</comment>
<gene>
    <name evidence="7" type="ORF">BN980_GECA06s04498g</name>
</gene>
<evidence type="ECO:0000256" key="3">
    <source>
        <dbReference type="ARBA" id="ARBA00022946"/>
    </source>
</evidence>
<dbReference type="STRING" id="1173061.A0A0J9X9Z1"/>
<comment type="similarity">
    <text evidence="2 6">Belongs to the complex I LYR family. SDHAF3 subfamily.</text>
</comment>
<dbReference type="InterPro" id="IPR008381">
    <property type="entry name" value="SDHAF3/Sdh7"/>
</dbReference>
<accession>A0A0J9X9Z1</accession>
<comment type="caution">
    <text evidence="7">The sequence shown here is derived from an EMBL/GenBank/DDBJ whole genome shotgun (WGS) entry which is preliminary data.</text>
</comment>
<keyword evidence="8" id="KW-1185">Reference proteome</keyword>
<evidence type="ECO:0000256" key="6">
    <source>
        <dbReference type="RuleBase" id="RU368039"/>
    </source>
</evidence>
<dbReference type="GO" id="GO:0005758">
    <property type="term" value="C:mitochondrial intermembrane space"/>
    <property type="evidence" value="ECO:0007669"/>
    <property type="project" value="TreeGrafter"/>
</dbReference>
<dbReference type="PANTHER" id="PTHR13137">
    <property type="entry name" value="DC11 ACN9 HOMOLOG"/>
    <property type="match status" value="1"/>
</dbReference>
<dbReference type="EMBL" id="CCBN010000006">
    <property type="protein sequence ID" value="CDO54088.1"/>
    <property type="molecule type" value="Genomic_DNA"/>
</dbReference>
<reference evidence="7" key="1">
    <citation type="submission" date="2014-03" db="EMBL/GenBank/DDBJ databases">
        <authorList>
            <person name="Casaregola S."/>
        </authorList>
    </citation>
    <scope>NUCLEOTIDE SEQUENCE [LARGE SCALE GENOMIC DNA]</scope>
    <source>
        <strain evidence="7">CLIB 918</strain>
    </source>
</reference>
<evidence type="ECO:0000313" key="8">
    <source>
        <dbReference type="Proteomes" id="UP000242525"/>
    </source>
</evidence>
<sequence>MRFTAVLRATRRKPKPVIPILPPIPLYRRVLRANRKLDPDVRVLGDEYVKSEFRAHRTTDNPLYIVGFLTQWQNYAEQIEGDTWKTQKLDMEKLSKMSDEQVIQLYELMQAAHEQPSEYGDVLEDAPKKK</sequence>
<evidence type="ECO:0000256" key="2">
    <source>
        <dbReference type="ARBA" id="ARBA00006020"/>
    </source>
</evidence>
<comment type="subcellular location">
    <subcellularLocation>
        <location evidence="1 6">Mitochondrion matrix</location>
    </subcellularLocation>
</comment>
<evidence type="ECO:0000313" key="7">
    <source>
        <dbReference type="EMBL" id="CDO54088.1"/>
    </source>
</evidence>
<dbReference type="Pfam" id="PF13233">
    <property type="entry name" value="Complex1_LYR_2"/>
    <property type="match status" value="1"/>
</dbReference>
<name>A0A0J9X9Z1_GEOCN</name>
<keyword evidence="3" id="KW-0809">Transit peptide</keyword>
<evidence type="ECO:0000256" key="1">
    <source>
        <dbReference type="ARBA" id="ARBA00004305"/>
    </source>
</evidence>
<dbReference type="CDD" id="cd20270">
    <property type="entry name" value="Complex1_LYR_SDHAF3_LYRM10"/>
    <property type="match status" value="1"/>
</dbReference>
<protein>
    <recommendedName>
        <fullName evidence="6">Succinate dehydrogenase assembly factor 3</fullName>
        <shortName evidence="6">SDH assembly factor 3</shortName>
        <shortName evidence="6">SDHAF3</shortName>
    </recommendedName>
</protein>
<dbReference type="GO" id="GO:0006105">
    <property type="term" value="P:succinate metabolic process"/>
    <property type="evidence" value="ECO:0007669"/>
    <property type="project" value="TreeGrafter"/>
</dbReference>
<evidence type="ECO:0000256" key="5">
    <source>
        <dbReference type="ARBA" id="ARBA00023186"/>
    </source>
</evidence>
<keyword evidence="4 6" id="KW-0496">Mitochondrion</keyword>
<dbReference type="GO" id="GO:0005759">
    <property type="term" value="C:mitochondrial matrix"/>
    <property type="evidence" value="ECO:0007669"/>
    <property type="project" value="UniProtKB-SubCell"/>
</dbReference>
<dbReference type="OrthoDB" id="278329at2759"/>
<evidence type="ECO:0000256" key="4">
    <source>
        <dbReference type="ARBA" id="ARBA00023128"/>
    </source>
</evidence>
<keyword evidence="5 6" id="KW-0143">Chaperone</keyword>
<dbReference type="PANTHER" id="PTHR13137:SF6">
    <property type="entry name" value="SUCCINATE DEHYDROGENASE ASSEMBLY FACTOR 3, MITOCHONDRIAL"/>
    <property type="match status" value="1"/>
</dbReference>
<dbReference type="GO" id="GO:0034553">
    <property type="term" value="P:mitochondrial respiratory chain complex II assembly"/>
    <property type="evidence" value="ECO:0007669"/>
    <property type="project" value="UniProtKB-UniRule"/>
</dbReference>
<organism evidence="7 8">
    <name type="scientific">Geotrichum candidum</name>
    <name type="common">Oospora lactis</name>
    <name type="synonym">Dipodascus geotrichum</name>
    <dbReference type="NCBI Taxonomy" id="1173061"/>
    <lineage>
        <taxon>Eukaryota</taxon>
        <taxon>Fungi</taxon>
        <taxon>Dikarya</taxon>
        <taxon>Ascomycota</taxon>
        <taxon>Saccharomycotina</taxon>
        <taxon>Dipodascomycetes</taxon>
        <taxon>Dipodascales</taxon>
        <taxon>Dipodascaceae</taxon>
        <taxon>Geotrichum</taxon>
    </lineage>
</organism>